<protein>
    <submittedName>
        <fullName evidence="1">Uncharacterized protein</fullName>
    </submittedName>
</protein>
<dbReference type="EMBL" id="BK016086">
    <property type="protein sequence ID" value="DAF93434.1"/>
    <property type="molecule type" value="Genomic_DNA"/>
</dbReference>
<name>A0A8S5UGB3_9CAUD</name>
<accession>A0A8S5UGB3</accession>
<evidence type="ECO:0000313" key="1">
    <source>
        <dbReference type="EMBL" id="DAF93434.1"/>
    </source>
</evidence>
<proteinExistence type="predicted"/>
<organism evidence="1">
    <name type="scientific">Myoviridae sp. ctshb19</name>
    <dbReference type="NCBI Taxonomy" id="2825194"/>
    <lineage>
        <taxon>Viruses</taxon>
        <taxon>Duplodnaviria</taxon>
        <taxon>Heunggongvirae</taxon>
        <taxon>Uroviricota</taxon>
        <taxon>Caudoviricetes</taxon>
    </lineage>
</organism>
<reference evidence="1" key="1">
    <citation type="journal article" date="2021" name="Proc. Natl. Acad. Sci. U.S.A.">
        <title>A Catalog of Tens of Thousands of Viruses from Human Metagenomes Reveals Hidden Associations with Chronic Diseases.</title>
        <authorList>
            <person name="Tisza M.J."/>
            <person name="Buck C.B."/>
        </authorList>
    </citation>
    <scope>NUCLEOTIDE SEQUENCE</scope>
    <source>
        <strain evidence="1">Ctshb19</strain>
    </source>
</reference>
<sequence length="61" mass="6589">MRYEPDDEPPSTVGKLASEMPFDIVVDNSVPPGTIVLVQKGHEDKAVIGLLNSEKGARKNV</sequence>